<evidence type="ECO:0000313" key="2">
    <source>
        <dbReference type="EMBL" id="RZC76185.1"/>
    </source>
</evidence>
<accession>A0A4Y7KW95</accession>
<dbReference type="SMART" id="SM00579">
    <property type="entry name" value="FBD"/>
    <property type="match status" value="1"/>
</dbReference>
<dbReference type="InterPro" id="IPR050232">
    <property type="entry name" value="FBL13/AtMIF1-like"/>
</dbReference>
<dbReference type="Gramene" id="RZC76185">
    <property type="protein sequence ID" value="RZC76185"/>
    <property type="gene ID" value="C5167_000319"/>
</dbReference>
<dbReference type="InterPro" id="IPR006566">
    <property type="entry name" value="FBD"/>
</dbReference>
<name>A0A4Y7KW95_PAPSO</name>
<dbReference type="EMBL" id="CM010723">
    <property type="protein sequence ID" value="RZC76185.1"/>
    <property type="molecule type" value="Genomic_DNA"/>
</dbReference>
<dbReference type="Proteomes" id="UP000316621">
    <property type="component" value="Chromosome 9"/>
</dbReference>
<evidence type="ECO:0000313" key="3">
    <source>
        <dbReference type="Proteomes" id="UP000316621"/>
    </source>
</evidence>
<protein>
    <recommendedName>
        <fullName evidence="1">FBD domain-containing protein</fullName>
    </recommendedName>
</protein>
<dbReference type="PANTHER" id="PTHR31900">
    <property type="entry name" value="F-BOX/RNI SUPERFAMILY PROTEIN-RELATED"/>
    <property type="match status" value="1"/>
</dbReference>
<sequence length="348" mass="39503">MGGGGGGGNRWLVVVIIRGGGGGNWQWWAVVVVVLCWCNCVGWNCVEAKSPEARRKITERKLPLPRKIKQRKQELFVSYIYTRRVVQFKLVIRNLVYADYYHCGHLFPQNDTMANIIKLSAPNVEAFSCKSFLTQDYSLEISSPLLVVYFYMTLNAEKEDENAETYEKLPSKEKAVYAKRMMKFLRAVYMVQALRLSPGFLEVLSQDPDLLDCQPPLLHSLLFLVLEIWPTRGCLRAMAYLLKVSPNIARLVLVSKESKLADVGDGWEAGLSLPGMLSHLRFVRIEEVEGCDAELKLLSFLLKNAKFLEEVVLKFRSNNGSPEGVRQFQEKLRLVPTASSSIQMVFKT</sequence>
<dbReference type="AlphaFoldDB" id="A0A4Y7KW95"/>
<reference evidence="2 3" key="1">
    <citation type="journal article" date="2018" name="Science">
        <title>The opium poppy genome and morphinan production.</title>
        <authorList>
            <person name="Guo L."/>
            <person name="Winzer T."/>
            <person name="Yang X."/>
            <person name="Li Y."/>
            <person name="Ning Z."/>
            <person name="He Z."/>
            <person name="Teodor R."/>
            <person name="Lu Y."/>
            <person name="Bowser T.A."/>
            <person name="Graham I.A."/>
            <person name="Ye K."/>
        </authorList>
    </citation>
    <scope>NUCLEOTIDE SEQUENCE [LARGE SCALE GENOMIC DNA]</scope>
    <source>
        <strain evidence="3">cv. HN1</strain>
        <tissue evidence="2">Leaves</tissue>
    </source>
</reference>
<feature type="domain" description="FBD" evidence="1">
    <location>
        <begin position="274"/>
        <end position="347"/>
    </location>
</feature>
<organism evidence="2 3">
    <name type="scientific">Papaver somniferum</name>
    <name type="common">Opium poppy</name>
    <dbReference type="NCBI Taxonomy" id="3469"/>
    <lineage>
        <taxon>Eukaryota</taxon>
        <taxon>Viridiplantae</taxon>
        <taxon>Streptophyta</taxon>
        <taxon>Embryophyta</taxon>
        <taxon>Tracheophyta</taxon>
        <taxon>Spermatophyta</taxon>
        <taxon>Magnoliopsida</taxon>
        <taxon>Ranunculales</taxon>
        <taxon>Papaveraceae</taxon>
        <taxon>Papaveroideae</taxon>
        <taxon>Papaver</taxon>
    </lineage>
</organism>
<proteinExistence type="predicted"/>
<dbReference type="Pfam" id="PF08387">
    <property type="entry name" value="FBD"/>
    <property type="match status" value="1"/>
</dbReference>
<evidence type="ECO:0000259" key="1">
    <source>
        <dbReference type="SMART" id="SM00579"/>
    </source>
</evidence>
<gene>
    <name evidence="2" type="ORF">C5167_000319</name>
</gene>
<keyword evidence="3" id="KW-1185">Reference proteome</keyword>
<dbReference type="PANTHER" id="PTHR31900:SF30">
    <property type="entry name" value="SUPERFAMILY PROTEIN, PUTATIVE-RELATED"/>
    <property type="match status" value="1"/>
</dbReference>